<protein>
    <submittedName>
        <fullName evidence="1">Uncharacterized protein</fullName>
    </submittedName>
</protein>
<reference evidence="1 2" key="1">
    <citation type="journal article" date="2017" name="BMC Genomics">
        <title>Genomic analysis of methanogenic archaea reveals a shift towards energy conservation.</title>
        <authorList>
            <person name="Gilmore S.P."/>
            <person name="Henske J.K."/>
            <person name="Sexton J.A."/>
            <person name="Solomon K.V."/>
            <person name="Seppala S."/>
            <person name="Yoo J.I."/>
            <person name="Huyett L.M."/>
            <person name="Pressman A."/>
            <person name="Cogan J.Z."/>
            <person name="Kivenson V."/>
            <person name="Peng X."/>
            <person name="Tan Y."/>
            <person name="Valentine D.L."/>
            <person name="O'Malley M.A."/>
        </authorList>
    </citation>
    <scope>NUCLEOTIDE SEQUENCE [LARGE SCALE GENOMIC DNA]</scope>
    <source>
        <strain evidence="1 2">XII</strain>
    </source>
</reference>
<dbReference type="Proteomes" id="UP000243820">
    <property type="component" value="Unassembled WGS sequence"/>
</dbReference>
<name>A0AAX0QBF4_9EURY</name>
<gene>
    <name evidence="1" type="ORF">ASJ83_06675</name>
</gene>
<keyword evidence="2" id="KW-1185">Reference proteome</keyword>
<organism evidence="1 2">
    <name type="scientific">Methanocorpusculum parvum</name>
    <dbReference type="NCBI Taxonomy" id="2193"/>
    <lineage>
        <taxon>Archaea</taxon>
        <taxon>Methanobacteriati</taxon>
        <taxon>Methanobacteriota</taxon>
        <taxon>Stenosarchaea group</taxon>
        <taxon>Methanomicrobia</taxon>
        <taxon>Methanomicrobiales</taxon>
        <taxon>Methanocorpusculaceae</taxon>
        <taxon>Methanocorpusculum</taxon>
    </lineage>
</organism>
<proteinExistence type="predicted"/>
<sequence length="69" mass="7651">MIGSGNLRKIKPRIGANPPFGRKESDLLILTFAIQLRCLAHPFIGTVRANPVGVPTPPVREKFIEQFLI</sequence>
<comment type="caution">
    <text evidence="1">The sequence shown here is derived from an EMBL/GenBank/DDBJ whole genome shotgun (WGS) entry which is preliminary data.</text>
</comment>
<dbReference type="EMBL" id="LMVO01000001">
    <property type="protein sequence ID" value="PAV10134.1"/>
    <property type="molecule type" value="Genomic_DNA"/>
</dbReference>
<accession>A0AAX0QBF4</accession>
<evidence type="ECO:0000313" key="2">
    <source>
        <dbReference type="Proteomes" id="UP000243820"/>
    </source>
</evidence>
<dbReference type="AlphaFoldDB" id="A0AAX0QBF4"/>
<evidence type="ECO:0000313" key="1">
    <source>
        <dbReference type="EMBL" id="PAV10134.1"/>
    </source>
</evidence>